<dbReference type="SUPFAM" id="SSF50494">
    <property type="entry name" value="Trypsin-like serine proteases"/>
    <property type="match status" value="1"/>
</dbReference>
<gene>
    <name evidence="1" type="ORF">NX722_18240</name>
</gene>
<name>A0ABT3MYT8_9GAMM</name>
<proteinExistence type="predicted"/>
<sequence>MIDAQIKNATCKVKCGEETGTGWLVTPSIVITARHCVYEAIDDGAQIDLRFSIDGADKDSTASVLADNTDFDVCVLQLPEDIDITPIVLSEALPVEGRRFVSYGFPETKLTVSHRLEGTVSQVLDELKLKMDVDLHVDSPAALSEYKGISGAALICGGVCQGLLRIKLDLSLGAVSVCRMAAFLRENAIPIEEGAKEELCDREELVSRKSFIESFDSLVLSVTNGYAFIEGAHGIGKSTFCDSYLPLSPELDYFATYSFSSRKNRVNGMHLAQPEVFFDWLNTQVSSLLTGKAARISIKSYSELIKDTTKLLESLGGMYSSQGKTGVIFVDGLDEVAKLGEDVFLKFIGLFPTEIPTGLVLVMSGPSYTKLSSLIGGRVGSQACITMPSLMRSDVRDYCARALLSNRYSPETISIICDRAQGHPLYLRYLIDLVNEGTEDEHLDTLPLINGSIRNYYECLWSQLSVDPEVVNLLAIIARLRWGITIQQFSEILTDSERVTLVSTIERIQHLLLESNETTIYHSSFVDYLIEKTELRDPDIQQRLAQYCHNNPGSRYGKLNIIYHGLKSLEEQEVLVVSACNQEWADQCVTLGVEPDVLLGDVEGALNSAAHRGKLIDVVRLLLLAQRLQFRYDSLFALSADLVADALLALGKTQETIQHVVRYGRLIVPVHEALRIAYQLIVDKKLDEALKLLDKTEVVLEKRLSDRNPKVEDFMELFEFQIQQKILRYRAGDENAMDMLMRFHHVSMQAVTNSIQKQSDLRHILPEMNSWVLGSSICLGNRYTPLAVLRKMNPNPIPRQEIVLMRALANYQEYCFDFGLTPDQNILKQVFCDLRTLLDEAEGEPYKPQLDTVNSIISLGAPVDLVALITDKMDCQMEPVKFISADNVGMDERELHAGMSPWRLMSMLNENIPCPETEELLHENWQNGVDLICRALAWCDGAARRAKNKGNDAGLQQVWVLLESRVFNRLRITLAQRVEWSDSYSLPESVFPHIYGYLNCLITDVFPEKIGYMLEFLNERFPFQYGLYSEGFCAILITVLDRVCKHQPLDDKVEDLAWNLLLRWQEFVLKNVKNRHELIPELLALIPLFVHLGASEEAERTYQSVLALSMGPDWYKEDQLSLMTGAIDQIPEGEAFEVGVLPRIASLLEAASGEMTFQRYVRYDKAELLEILCKRGDYSKAVSYFLRQICGTAEQMLTEISEGEIDRISPLRGMRFPGGALDEQEAIHRILRHAIPSGHWALCWALLEIYQFGDRRHLSATAELYAQIIEKIDGDKVALKEITRRLRLAIETELASHQRSEFVIYLREKLPTDKLEMFKGILDEHSVSGQSQKEVLTGYVEGKSEAKNEVTRDGMVLPGVFGTQHSIQQSEAAVLRAERLLSRRNNTAAQKEASIALEHLQRGGWSIWGNLSSGATRAKNILLHKSDSADTVVKLYAPLVLNERYAERWRRADHLIGQLAGITTREERAALIQTAIEHIETIVGCDEKSQEYEFLEDSYQGSVSESLIQLLVYALNHPQWLRREKSAEMLLWLLESHPEYIPTVGPKAFAMDSTNSPDIICGVLDHLSQSHPIKLWNQLAPALNFEEVLHSCKHIGRFTVLLRIVERAVRQNGAGAVEIRDQLRRKISSPTEVVDPAMTKAGCPEWALIAEYQWGKLDAMGLATKELVEHTKKVLEDECAPLEIDIYIEVERLLAEGFRDNMEHPLGRWMAKISYALQVALFPIVSEEFFLRIEQIFRPYNPVRVDRFRISNFSSPSVAWVEALKNQNGKIIPIRGNDIYLDFLERVWIEGQWRLFRLTAFFYDHKVHATKLPQFASFSPTEQASLDGASWCDCCVGVDGTGSFFGSFTPALPSDTLMKLTRATSADINRTYWRSGRHPLSQGGGPEHEGCYLSIKANALKLIQGLQVAWVLQIDGRPLGIVEAP</sequence>
<dbReference type="InterPro" id="IPR009003">
    <property type="entry name" value="Peptidase_S1_PA"/>
</dbReference>
<dbReference type="EMBL" id="JAPFCC010000001">
    <property type="protein sequence ID" value="MCW7554527.1"/>
    <property type="molecule type" value="Genomic_DNA"/>
</dbReference>
<protein>
    <submittedName>
        <fullName evidence="1">Trypsin-like peptidase domain-containing protein</fullName>
    </submittedName>
</protein>
<organism evidence="1 2">
    <name type="scientific">Endozoicomonas gorgoniicola</name>
    <dbReference type="NCBI Taxonomy" id="1234144"/>
    <lineage>
        <taxon>Bacteria</taxon>
        <taxon>Pseudomonadati</taxon>
        <taxon>Pseudomonadota</taxon>
        <taxon>Gammaproteobacteria</taxon>
        <taxon>Oceanospirillales</taxon>
        <taxon>Endozoicomonadaceae</taxon>
        <taxon>Endozoicomonas</taxon>
    </lineage>
</organism>
<dbReference type="Pfam" id="PF13365">
    <property type="entry name" value="Trypsin_2"/>
    <property type="match status" value="1"/>
</dbReference>
<dbReference type="SUPFAM" id="SSF52540">
    <property type="entry name" value="P-loop containing nucleoside triphosphate hydrolases"/>
    <property type="match status" value="1"/>
</dbReference>
<evidence type="ECO:0000313" key="1">
    <source>
        <dbReference type="EMBL" id="MCW7554527.1"/>
    </source>
</evidence>
<dbReference type="InterPro" id="IPR027417">
    <property type="entry name" value="P-loop_NTPase"/>
</dbReference>
<accession>A0ABT3MYT8</accession>
<dbReference type="Proteomes" id="UP001209854">
    <property type="component" value="Unassembled WGS sequence"/>
</dbReference>
<evidence type="ECO:0000313" key="2">
    <source>
        <dbReference type="Proteomes" id="UP001209854"/>
    </source>
</evidence>
<dbReference type="RefSeq" id="WP_262564281.1">
    <property type="nucleotide sequence ID" value="NZ_JAPFCC010000001.1"/>
</dbReference>
<dbReference type="Gene3D" id="2.40.10.10">
    <property type="entry name" value="Trypsin-like serine proteases"/>
    <property type="match status" value="1"/>
</dbReference>
<dbReference type="NCBIfam" id="NF041810">
    <property type="entry name" value="Avs1b"/>
    <property type="match status" value="1"/>
</dbReference>
<reference evidence="1 2" key="1">
    <citation type="submission" date="2022-10" db="EMBL/GenBank/DDBJ databases">
        <title>High-quality genome sequences of two octocoral-associated bacteria, Endozoicomonas euniceicola EF212 and Endozoicomonas gorgoniicola PS125.</title>
        <authorList>
            <person name="Chiou Y.-J."/>
            <person name="Chen Y.-H."/>
        </authorList>
    </citation>
    <scope>NUCLEOTIDE SEQUENCE [LARGE SCALE GENOMIC DNA]</scope>
    <source>
        <strain evidence="1 2">PS125</strain>
    </source>
</reference>
<keyword evidence="2" id="KW-1185">Reference proteome</keyword>
<dbReference type="InterPro" id="IPR043504">
    <property type="entry name" value="Peptidase_S1_PA_chymotrypsin"/>
</dbReference>
<comment type="caution">
    <text evidence="1">The sequence shown here is derived from an EMBL/GenBank/DDBJ whole genome shotgun (WGS) entry which is preliminary data.</text>
</comment>